<sequence>MATERRLGVGLDFSPYSKNALQWTLDNMAKEGDYLLLVAVVSSDSDAPEVHLWGDTGSPLIPFAELEDPNLLKRYGVTLDAEILSTLELAEREKKVIVVLKVYYGDARDKLCDAVGDIPLDHLTLGSRGLGTLKRALLGSVSNYVVNNAQCPVTVVKLPEGSTTSKH</sequence>
<comment type="caution">
    <text evidence="1">The sequence shown here is derived from an EMBL/GenBank/DDBJ whole genome shotgun (WGS) entry which is preliminary data.</text>
</comment>
<organism evidence="1 2">
    <name type="scientific">Diphasiastrum complanatum</name>
    <name type="common">Issler's clubmoss</name>
    <name type="synonym">Lycopodium complanatum</name>
    <dbReference type="NCBI Taxonomy" id="34168"/>
    <lineage>
        <taxon>Eukaryota</taxon>
        <taxon>Viridiplantae</taxon>
        <taxon>Streptophyta</taxon>
        <taxon>Embryophyta</taxon>
        <taxon>Tracheophyta</taxon>
        <taxon>Lycopodiopsida</taxon>
        <taxon>Lycopodiales</taxon>
        <taxon>Lycopodiaceae</taxon>
        <taxon>Lycopodioideae</taxon>
        <taxon>Diphasiastrum</taxon>
    </lineage>
</organism>
<accession>A0ACC2ATV2</accession>
<keyword evidence="2" id="KW-1185">Reference proteome</keyword>
<reference evidence="2" key="1">
    <citation type="journal article" date="2024" name="Proc. Natl. Acad. Sci. U.S.A.">
        <title>Extraordinary preservation of gene collinearity over three hundred million years revealed in homosporous lycophytes.</title>
        <authorList>
            <person name="Li C."/>
            <person name="Wickell D."/>
            <person name="Kuo L.Y."/>
            <person name="Chen X."/>
            <person name="Nie B."/>
            <person name="Liao X."/>
            <person name="Peng D."/>
            <person name="Ji J."/>
            <person name="Jenkins J."/>
            <person name="Williams M."/>
            <person name="Shu S."/>
            <person name="Plott C."/>
            <person name="Barry K."/>
            <person name="Rajasekar S."/>
            <person name="Grimwood J."/>
            <person name="Han X."/>
            <person name="Sun S."/>
            <person name="Hou Z."/>
            <person name="He W."/>
            <person name="Dai G."/>
            <person name="Sun C."/>
            <person name="Schmutz J."/>
            <person name="Leebens-Mack J.H."/>
            <person name="Li F.W."/>
            <person name="Wang L."/>
        </authorList>
    </citation>
    <scope>NUCLEOTIDE SEQUENCE [LARGE SCALE GENOMIC DNA]</scope>
    <source>
        <strain evidence="2">cv. PW_Plant_1</strain>
    </source>
</reference>
<dbReference type="Proteomes" id="UP001162992">
    <property type="component" value="Chromosome 19"/>
</dbReference>
<gene>
    <name evidence="1" type="ORF">O6H91_19G026300</name>
</gene>
<evidence type="ECO:0000313" key="1">
    <source>
        <dbReference type="EMBL" id="KAJ7520859.1"/>
    </source>
</evidence>
<evidence type="ECO:0000313" key="2">
    <source>
        <dbReference type="Proteomes" id="UP001162992"/>
    </source>
</evidence>
<name>A0ACC2ATV2_DIPCM</name>
<protein>
    <submittedName>
        <fullName evidence="1">Uncharacterized protein</fullName>
    </submittedName>
</protein>
<proteinExistence type="predicted"/>
<dbReference type="EMBL" id="CM055110">
    <property type="protein sequence ID" value="KAJ7520859.1"/>
    <property type="molecule type" value="Genomic_DNA"/>
</dbReference>